<dbReference type="PROSITE" id="PS51670">
    <property type="entry name" value="SHKT"/>
    <property type="match status" value="1"/>
</dbReference>
<name>A0AAV4D7J7_9GAST</name>
<feature type="chain" id="PRO_5043752649" evidence="2">
    <location>
        <begin position="23"/>
        <end position="234"/>
    </location>
</feature>
<gene>
    <name evidence="4" type="ORF">PoB_006653000</name>
</gene>
<dbReference type="PANTHER" id="PTHR10334">
    <property type="entry name" value="CYSTEINE-RICH SECRETORY PROTEIN-RELATED"/>
    <property type="match status" value="1"/>
</dbReference>
<dbReference type="PROSITE" id="PS51257">
    <property type="entry name" value="PROKAR_LIPOPROTEIN"/>
    <property type="match status" value="1"/>
</dbReference>
<dbReference type="SUPFAM" id="SSF55797">
    <property type="entry name" value="PR-1-like"/>
    <property type="match status" value="1"/>
</dbReference>
<dbReference type="EMBL" id="BLXT01007574">
    <property type="protein sequence ID" value="GFO40025.1"/>
    <property type="molecule type" value="Genomic_DNA"/>
</dbReference>
<evidence type="ECO:0000313" key="5">
    <source>
        <dbReference type="Proteomes" id="UP000735302"/>
    </source>
</evidence>
<dbReference type="AlphaFoldDB" id="A0AAV4D7J7"/>
<dbReference type="CDD" id="cd05380">
    <property type="entry name" value="CAP_euk"/>
    <property type="match status" value="1"/>
</dbReference>
<evidence type="ECO:0000313" key="4">
    <source>
        <dbReference type="EMBL" id="GFO40025.1"/>
    </source>
</evidence>
<comment type="caution">
    <text evidence="4">The sequence shown here is derived from an EMBL/GenBank/DDBJ whole genome shotgun (WGS) entry which is preliminary data.</text>
</comment>
<keyword evidence="5" id="KW-1185">Reference proteome</keyword>
<dbReference type="InterPro" id="IPR035940">
    <property type="entry name" value="CAP_sf"/>
</dbReference>
<reference evidence="4 5" key="1">
    <citation type="journal article" date="2021" name="Elife">
        <title>Chloroplast acquisition without the gene transfer in kleptoplastic sea slugs, Plakobranchus ocellatus.</title>
        <authorList>
            <person name="Maeda T."/>
            <person name="Takahashi S."/>
            <person name="Yoshida T."/>
            <person name="Shimamura S."/>
            <person name="Takaki Y."/>
            <person name="Nagai Y."/>
            <person name="Toyoda A."/>
            <person name="Suzuki Y."/>
            <person name="Arimoto A."/>
            <person name="Ishii H."/>
            <person name="Satoh N."/>
            <person name="Nishiyama T."/>
            <person name="Hasebe M."/>
            <person name="Maruyama T."/>
            <person name="Minagawa J."/>
            <person name="Obokata J."/>
            <person name="Shigenobu S."/>
        </authorList>
    </citation>
    <scope>NUCLEOTIDE SEQUENCE [LARGE SCALE GENOMIC DNA]</scope>
</reference>
<dbReference type="PRINTS" id="PR00837">
    <property type="entry name" value="V5TPXLIKE"/>
</dbReference>
<sequence length="234" mass="26290">MKQETVLSLVLVAACIIAVTQAEWNQAARDHILKVHNDYRRNEGGCQMNELVYDMDLETQAKTWAHGCVFEHEMIAGRGENLAYDTSMLAEEKLIDDSAQRWFDEKKDYSTGMENCGKACHFTQLVWDKTEKVGCYSYRCPTLTTPSGSAKNGWYLVCFYTPGGNMAGEDPYQTQCDAPCRNGQSLVNGLCQGQAIIPCVDVDENCDYYQGMGFCTGDYAQFMAENCRKKCNLC</sequence>
<evidence type="ECO:0000256" key="2">
    <source>
        <dbReference type="SAM" id="SignalP"/>
    </source>
</evidence>
<dbReference type="Pfam" id="PF00188">
    <property type="entry name" value="CAP"/>
    <property type="match status" value="1"/>
</dbReference>
<dbReference type="InterPro" id="IPR003582">
    <property type="entry name" value="ShKT_dom"/>
</dbReference>
<proteinExistence type="predicted"/>
<protein>
    <submittedName>
        <fullName evidence="4">Cysteine-rich secretory protein lccl domain-containing 2</fullName>
    </submittedName>
</protein>
<evidence type="ECO:0000259" key="3">
    <source>
        <dbReference type="PROSITE" id="PS51670"/>
    </source>
</evidence>
<accession>A0AAV4D7J7</accession>
<feature type="domain" description="ShKT" evidence="3">
    <location>
        <begin position="199"/>
        <end position="234"/>
    </location>
</feature>
<organism evidence="4 5">
    <name type="scientific">Plakobranchus ocellatus</name>
    <dbReference type="NCBI Taxonomy" id="259542"/>
    <lineage>
        <taxon>Eukaryota</taxon>
        <taxon>Metazoa</taxon>
        <taxon>Spiralia</taxon>
        <taxon>Lophotrochozoa</taxon>
        <taxon>Mollusca</taxon>
        <taxon>Gastropoda</taxon>
        <taxon>Heterobranchia</taxon>
        <taxon>Euthyneura</taxon>
        <taxon>Panpulmonata</taxon>
        <taxon>Sacoglossa</taxon>
        <taxon>Placobranchoidea</taxon>
        <taxon>Plakobranchidae</taxon>
        <taxon>Plakobranchus</taxon>
    </lineage>
</organism>
<comment type="caution">
    <text evidence="1">Lacks conserved residue(s) required for the propagation of feature annotation.</text>
</comment>
<dbReference type="Gene3D" id="3.40.33.10">
    <property type="entry name" value="CAP"/>
    <property type="match status" value="1"/>
</dbReference>
<evidence type="ECO:0000256" key="1">
    <source>
        <dbReference type="PROSITE-ProRule" id="PRU01005"/>
    </source>
</evidence>
<dbReference type="SMART" id="SM00198">
    <property type="entry name" value="SCP"/>
    <property type="match status" value="1"/>
</dbReference>
<dbReference type="Pfam" id="PF01549">
    <property type="entry name" value="ShK"/>
    <property type="match status" value="1"/>
</dbReference>
<feature type="signal peptide" evidence="2">
    <location>
        <begin position="1"/>
        <end position="22"/>
    </location>
</feature>
<dbReference type="Proteomes" id="UP000735302">
    <property type="component" value="Unassembled WGS sequence"/>
</dbReference>
<keyword evidence="2" id="KW-0732">Signal</keyword>
<dbReference type="InterPro" id="IPR014044">
    <property type="entry name" value="CAP_dom"/>
</dbReference>
<dbReference type="InterPro" id="IPR001283">
    <property type="entry name" value="CRISP-related"/>
</dbReference>